<organism evidence="1 2">
    <name type="scientific">Leptospira barantonii</name>
    <dbReference type="NCBI Taxonomy" id="2023184"/>
    <lineage>
        <taxon>Bacteria</taxon>
        <taxon>Pseudomonadati</taxon>
        <taxon>Spirochaetota</taxon>
        <taxon>Spirochaetia</taxon>
        <taxon>Leptospirales</taxon>
        <taxon>Leptospiraceae</taxon>
        <taxon>Leptospira</taxon>
    </lineage>
</organism>
<protein>
    <recommendedName>
        <fullName evidence="3">DUF4783 domain-containing protein</fullName>
    </recommendedName>
</protein>
<name>A0ABX4NLL2_9LEPT</name>
<proteinExistence type="predicted"/>
<gene>
    <name evidence="1" type="ORF">CH367_09745</name>
</gene>
<keyword evidence="2" id="KW-1185">Reference proteome</keyword>
<sequence>MKKIILLVMILESLNIVFAETRNIGLNAAIRETKDIRKELSILFRKKSVESLRKYLDEDFKYYDDINFSSKGGKPYKNIMEVKDKIPWLELSRVFENYNSSSYYGGGTRNEWLILQRMGSYTKKNENIRIRLELSPGSTDWKIAEISVRWE</sequence>
<evidence type="ECO:0000313" key="2">
    <source>
        <dbReference type="Proteomes" id="UP000231879"/>
    </source>
</evidence>
<reference evidence="1 2" key="1">
    <citation type="submission" date="2017-07" db="EMBL/GenBank/DDBJ databases">
        <title>Leptospira spp. isolated from tropical soils.</title>
        <authorList>
            <person name="Thibeaux R."/>
            <person name="Iraola G."/>
            <person name="Ferres I."/>
            <person name="Bierque E."/>
            <person name="Girault D."/>
            <person name="Soupe-Gilbert M.-E."/>
            <person name="Picardeau M."/>
            <person name="Goarant C."/>
        </authorList>
    </citation>
    <scope>NUCLEOTIDE SEQUENCE [LARGE SCALE GENOMIC DNA]</scope>
    <source>
        <strain evidence="1 2">FH4-C-A1</strain>
    </source>
</reference>
<accession>A0ABX4NLL2</accession>
<evidence type="ECO:0008006" key="3">
    <source>
        <dbReference type="Google" id="ProtNLM"/>
    </source>
</evidence>
<evidence type="ECO:0000313" key="1">
    <source>
        <dbReference type="EMBL" id="PJZ57608.1"/>
    </source>
</evidence>
<dbReference type="RefSeq" id="WP_100762301.1">
    <property type="nucleotide sequence ID" value="NZ_NPDS01000003.1"/>
</dbReference>
<comment type="caution">
    <text evidence="1">The sequence shown here is derived from an EMBL/GenBank/DDBJ whole genome shotgun (WGS) entry which is preliminary data.</text>
</comment>
<dbReference type="Proteomes" id="UP000231879">
    <property type="component" value="Unassembled WGS sequence"/>
</dbReference>
<dbReference type="EMBL" id="NPDS01000003">
    <property type="protein sequence ID" value="PJZ57608.1"/>
    <property type="molecule type" value="Genomic_DNA"/>
</dbReference>